<dbReference type="Proteomes" id="UP000784294">
    <property type="component" value="Unassembled WGS sequence"/>
</dbReference>
<protein>
    <submittedName>
        <fullName evidence="1">Uncharacterized protein</fullName>
    </submittedName>
</protein>
<keyword evidence="2" id="KW-1185">Reference proteome</keyword>
<reference evidence="1" key="1">
    <citation type="submission" date="2018-11" db="EMBL/GenBank/DDBJ databases">
        <authorList>
            <consortium name="Pathogen Informatics"/>
        </authorList>
    </citation>
    <scope>NUCLEOTIDE SEQUENCE</scope>
</reference>
<name>A0A3S5AXF2_9PLAT</name>
<comment type="caution">
    <text evidence="1">The sequence shown here is derived from an EMBL/GenBank/DDBJ whole genome shotgun (WGS) entry which is preliminary data.</text>
</comment>
<dbReference type="EMBL" id="CAAALY010089610">
    <property type="protein sequence ID" value="VEL27753.1"/>
    <property type="molecule type" value="Genomic_DNA"/>
</dbReference>
<sequence length="59" mass="6177">MYGTSTIIAPSRQAIVVTIMAWTKLMFASAVASSCVPPLQPALADVPGLLLDVFSIVLT</sequence>
<dbReference type="AlphaFoldDB" id="A0A3S5AXF2"/>
<gene>
    <name evidence="1" type="ORF">PXEA_LOCUS21193</name>
</gene>
<proteinExistence type="predicted"/>
<evidence type="ECO:0000313" key="1">
    <source>
        <dbReference type="EMBL" id="VEL27753.1"/>
    </source>
</evidence>
<evidence type="ECO:0000313" key="2">
    <source>
        <dbReference type="Proteomes" id="UP000784294"/>
    </source>
</evidence>
<accession>A0A3S5AXF2</accession>
<organism evidence="1 2">
    <name type="scientific">Protopolystoma xenopodis</name>
    <dbReference type="NCBI Taxonomy" id="117903"/>
    <lineage>
        <taxon>Eukaryota</taxon>
        <taxon>Metazoa</taxon>
        <taxon>Spiralia</taxon>
        <taxon>Lophotrochozoa</taxon>
        <taxon>Platyhelminthes</taxon>
        <taxon>Monogenea</taxon>
        <taxon>Polyopisthocotylea</taxon>
        <taxon>Polystomatidea</taxon>
        <taxon>Polystomatidae</taxon>
        <taxon>Protopolystoma</taxon>
    </lineage>
</organism>